<dbReference type="GO" id="GO:0071897">
    <property type="term" value="P:DNA biosynthetic process"/>
    <property type="evidence" value="ECO:0007669"/>
    <property type="project" value="UniProtKB-ARBA"/>
</dbReference>
<dbReference type="PANTHER" id="PTHR36688">
    <property type="entry name" value="ENDO/EXONUCLEASE/PHOSPHATASE DOMAIN-CONTAINING PROTEIN"/>
    <property type="match status" value="1"/>
</dbReference>
<keyword evidence="3" id="KW-1185">Reference proteome</keyword>
<dbReference type="InterPro" id="IPR000477">
    <property type="entry name" value="RT_dom"/>
</dbReference>
<dbReference type="AlphaFoldDB" id="A0A6G0Z5M0"/>
<dbReference type="PANTHER" id="PTHR36688:SF1">
    <property type="entry name" value="ENDONUCLEASE_EXONUCLEASE_PHOSPHATASE DOMAIN-CONTAINING PROTEIN"/>
    <property type="match status" value="1"/>
</dbReference>
<dbReference type="SUPFAM" id="SSF56672">
    <property type="entry name" value="DNA/RNA polymerases"/>
    <property type="match status" value="1"/>
</dbReference>
<evidence type="ECO:0000259" key="1">
    <source>
        <dbReference type="PROSITE" id="PS50878"/>
    </source>
</evidence>
<accession>A0A6G0Z5M0</accession>
<dbReference type="EMBL" id="VUJU01001315">
    <property type="protein sequence ID" value="KAF0765848.1"/>
    <property type="molecule type" value="Genomic_DNA"/>
</dbReference>
<reference evidence="2 3" key="1">
    <citation type="submission" date="2019-08" db="EMBL/GenBank/DDBJ databases">
        <title>Whole genome of Aphis craccivora.</title>
        <authorList>
            <person name="Voronova N.V."/>
            <person name="Shulinski R.S."/>
            <person name="Bandarenka Y.V."/>
            <person name="Zhorov D.G."/>
            <person name="Warner D."/>
        </authorList>
    </citation>
    <scope>NUCLEOTIDE SEQUENCE [LARGE SCALE GENOMIC DNA]</scope>
    <source>
        <strain evidence="2">180601</strain>
        <tissue evidence="2">Whole Body</tissue>
    </source>
</reference>
<sequence>MDLKRKNITGVALIDLAAAYDTVSHRILLDKIHNLTKGFTQIIKALLQHRRFYVTLGSNKSRWRRQKNGLPQGSVLAPILFNIYTNDQPITSGARHFIYADDTAIAV</sequence>
<organism evidence="2 3">
    <name type="scientific">Aphis craccivora</name>
    <name type="common">Cowpea aphid</name>
    <dbReference type="NCBI Taxonomy" id="307492"/>
    <lineage>
        <taxon>Eukaryota</taxon>
        <taxon>Metazoa</taxon>
        <taxon>Ecdysozoa</taxon>
        <taxon>Arthropoda</taxon>
        <taxon>Hexapoda</taxon>
        <taxon>Insecta</taxon>
        <taxon>Pterygota</taxon>
        <taxon>Neoptera</taxon>
        <taxon>Paraneoptera</taxon>
        <taxon>Hemiptera</taxon>
        <taxon>Sternorrhyncha</taxon>
        <taxon>Aphidomorpha</taxon>
        <taxon>Aphidoidea</taxon>
        <taxon>Aphididae</taxon>
        <taxon>Aphidini</taxon>
        <taxon>Aphis</taxon>
        <taxon>Aphis</taxon>
    </lineage>
</organism>
<comment type="caution">
    <text evidence="2">The sequence shown here is derived from an EMBL/GenBank/DDBJ whole genome shotgun (WGS) entry which is preliminary data.</text>
</comment>
<dbReference type="OrthoDB" id="6621432at2759"/>
<name>A0A6G0Z5M0_APHCR</name>
<evidence type="ECO:0000313" key="3">
    <source>
        <dbReference type="Proteomes" id="UP000478052"/>
    </source>
</evidence>
<evidence type="ECO:0000313" key="2">
    <source>
        <dbReference type="EMBL" id="KAF0765848.1"/>
    </source>
</evidence>
<protein>
    <recommendedName>
        <fullName evidence="1">Reverse transcriptase domain-containing protein</fullName>
    </recommendedName>
</protein>
<dbReference type="Pfam" id="PF00078">
    <property type="entry name" value="RVT_1"/>
    <property type="match status" value="1"/>
</dbReference>
<gene>
    <name evidence="2" type="ORF">FWK35_00011762</name>
</gene>
<feature type="domain" description="Reverse transcriptase" evidence="1">
    <location>
        <begin position="1"/>
        <end position="107"/>
    </location>
</feature>
<proteinExistence type="predicted"/>
<dbReference type="InterPro" id="IPR052560">
    <property type="entry name" value="RdDP_mobile_element"/>
</dbReference>
<dbReference type="Proteomes" id="UP000478052">
    <property type="component" value="Unassembled WGS sequence"/>
</dbReference>
<dbReference type="InterPro" id="IPR043502">
    <property type="entry name" value="DNA/RNA_pol_sf"/>
</dbReference>
<dbReference type="PROSITE" id="PS50878">
    <property type="entry name" value="RT_POL"/>
    <property type="match status" value="1"/>
</dbReference>